<dbReference type="SUPFAM" id="SSF143011">
    <property type="entry name" value="RelE-like"/>
    <property type="match status" value="1"/>
</dbReference>
<dbReference type="InterPro" id="IPR031552">
    <property type="entry name" value="ParE-like_toxin"/>
</dbReference>
<organism evidence="1 2">
    <name type="scientific">Acetobacterium bakii</name>
    <dbReference type="NCBI Taxonomy" id="52689"/>
    <lineage>
        <taxon>Bacteria</taxon>
        <taxon>Bacillati</taxon>
        <taxon>Bacillota</taxon>
        <taxon>Clostridia</taxon>
        <taxon>Eubacteriales</taxon>
        <taxon>Eubacteriaceae</taxon>
        <taxon>Acetobacterium</taxon>
    </lineage>
</organism>
<dbReference type="STRING" id="52689.AKG39_08440"/>
<keyword evidence="2" id="KW-1185">Reference proteome</keyword>
<dbReference type="EMBL" id="LGYO01000020">
    <property type="protein sequence ID" value="KNZ42050.1"/>
    <property type="molecule type" value="Genomic_DNA"/>
</dbReference>
<reference evidence="2" key="1">
    <citation type="submission" date="2015-07" db="EMBL/GenBank/DDBJ databases">
        <title>Draft genome sequence of Acetobacterium bakii DSM 8293, a potential psychrophilic chemical producer through syngas fermentation.</title>
        <authorList>
            <person name="Song Y."/>
            <person name="Hwang S."/>
            <person name="Cho B.-K."/>
        </authorList>
    </citation>
    <scope>NUCLEOTIDE SEQUENCE [LARGE SCALE GENOMIC DNA]</scope>
    <source>
        <strain evidence="2">DSM 8239</strain>
    </source>
</reference>
<dbReference type="Pfam" id="PF15781">
    <property type="entry name" value="ParE-like_toxin"/>
    <property type="match status" value="1"/>
</dbReference>
<dbReference type="AlphaFoldDB" id="A0A0L6U2N9"/>
<comment type="caution">
    <text evidence="1">The sequence shown here is derived from an EMBL/GenBank/DDBJ whole genome shotgun (WGS) entry which is preliminary data.</text>
</comment>
<dbReference type="Proteomes" id="UP000036873">
    <property type="component" value="Unassembled WGS sequence"/>
</dbReference>
<evidence type="ECO:0000313" key="1">
    <source>
        <dbReference type="EMBL" id="KNZ42050.1"/>
    </source>
</evidence>
<evidence type="ECO:0000313" key="2">
    <source>
        <dbReference type="Proteomes" id="UP000036873"/>
    </source>
</evidence>
<dbReference type="RefSeq" id="WP_050739951.1">
    <property type="nucleotide sequence ID" value="NZ_LGYO01000020.1"/>
</dbReference>
<gene>
    <name evidence="1" type="ORF">AKG39_08440</name>
</gene>
<dbReference type="Gene3D" id="3.30.2310.20">
    <property type="entry name" value="RelE-like"/>
    <property type="match status" value="1"/>
</dbReference>
<dbReference type="InterPro" id="IPR035093">
    <property type="entry name" value="RelE/ParE_toxin_dom_sf"/>
</dbReference>
<dbReference type="PATRIC" id="fig|52689.4.peg.893"/>
<dbReference type="OrthoDB" id="82378at2"/>
<accession>A0A0L6U2N9</accession>
<sequence>MLPVIYTPIAEKFFKKLKDKPLKNAFKAAIMSIRENPDIGEAKTGDLKGLNCLDLYHNRTNYELAYRISQLENGDIVVVIMAGTRENFYQELKRYLK</sequence>
<name>A0A0L6U2N9_9FIRM</name>
<proteinExistence type="predicted"/>
<protein>
    <submittedName>
        <fullName evidence="1">Plasmid stabilization protein</fullName>
    </submittedName>
</protein>